<dbReference type="FunFam" id="3.30.420.40:FF:000007">
    <property type="entry name" value="Glycerol kinase"/>
    <property type="match status" value="1"/>
</dbReference>
<dbReference type="EC" id="2.7.1.30" evidence="3"/>
<comment type="pathway">
    <text evidence="1">Polyol metabolism; glycerol degradation via glycerol kinase pathway; sn-glycerol 3-phosphate from glycerol: step 1/1.</text>
</comment>
<dbReference type="GO" id="GO:0005829">
    <property type="term" value="C:cytosol"/>
    <property type="evidence" value="ECO:0007669"/>
    <property type="project" value="TreeGrafter"/>
</dbReference>
<proteinExistence type="inferred from homology"/>
<feature type="domain" description="Carbohydrate kinase FGGY C-terminal" evidence="12">
    <location>
        <begin position="256"/>
        <end position="444"/>
    </location>
</feature>
<evidence type="ECO:0000256" key="10">
    <source>
        <dbReference type="ARBA" id="ARBA00052101"/>
    </source>
</evidence>
<dbReference type="InterPro" id="IPR018485">
    <property type="entry name" value="FGGY_C"/>
</dbReference>
<sequence length="494" mass="53278">MAVLSIDAGTTGVTALVVDVDGQIISKSHTEFPQHFPRSGWVEHDPEEIWQATLKSAKQAVDASGATPTALGITNQRETVVLWDKDTLKSPRNAIVWQDRRSSNLVLDIRNSGVEEEVRRKTGLGLDPYFSSSKLLWIAKNEPDIWSGVTSGQVLFGTVDSYLVARLTAGRRHVTDASNASRTQLMDITSGTWDAGLLDLFMVPKTRLPEIVPTYGAIDNTSPEAFLGLKIPIAGIAGDQQAALFGQAAFEVGDNKCTYGTGAFILSNTGRKRVESSHGLLSTIAWQSPAGDITYALEGSVFIAGAAVQWLRDGLKIIKTASDVEALARSVPDTGGLAFVPALSGLGAPHWDPYARGTMFGITRGTTDAHLARATLQAIAFQVRAVVDAMSQDTHVKLKSIRADGGAAANNLLMEMQADSLKIPVIRGKNLESTGLGAAFLAGIGTGIWSSKKELCEVFQVDRVFDNKQFDEWNYISWQRAVKISRGWAHQGEN</sequence>
<keyword evidence="7" id="KW-0319">Glycerol metabolism</keyword>
<evidence type="ECO:0000256" key="7">
    <source>
        <dbReference type="ARBA" id="ARBA00022798"/>
    </source>
</evidence>
<protein>
    <recommendedName>
        <fullName evidence="3">glycerol kinase</fullName>
        <ecNumber evidence="3">2.7.1.30</ecNumber>
    </recommendedName>
    <alternativeName>
        <fullName evidence="9">ATP:glycerol 3-phosphotransferase</fullName>
    </alternativeName>
</protein>
<keyword evidence="6" id="KW-0418">Kinase</keyword>
<dbReference type="GO" id="GO:0006072">
    <property type="term" value="P:glycerol-3-phosphate metabolic process"/>
    <property type="evidence" value="ECO:0007669"/>
    <property type="project" value="InterPro"/>
</dbReference>
<dbReference type="PROSITE" id="PS00445">
    <property type="entry name" value="FGGY_KINASES_2"/>
    <property type="match status" value="1"/>
</dbReference>
<dbReference type="GO" id="GO:0004370">
    <property type="term" value="F:glycerol kinase activity"/>
    <property type="evidence" value="ECO:0007669"/>
    <property type="project" value="UniProtKB-EC"/>
</dbReference>
<accession>A0A6J6IM07</accession>
<dbReference type="InterPro" id="IPR043129">
    <property type="entry name" value="ATPase_NBD"/>
</dbReference>
<dbReference type="EMBL" id="CAEZVN010000008">
    <property type="protein sequence ID" value="CAB4625582.1"/>
    <property type="molecule type" value="Genomic_DNA"/>
</dbReference>
<dbReference type="InterPro" id="IPR018483">
    <property type="entry name" value="Carb_kinase_FGGY_CS"/>
</dbReference>
<dbReference type="Pfam" id="PF00370">
    <property type="entry name" value="FGGY_N"/>
    <property type="match status" value="1"/>
</dbReference>
<evidence type="ECO:0000256" key="2">
    <source>
        <dbReference type="ARBA" id="ARBA00009156"/>
    </source>
</evidence>
<dbReference type="GO" id="GO:0005524">
    <property type="term" value="F:ATP binding"/>
    <property type="evidence" value="ECO:0007669"/>
    <property type="project" value="UniProtKB-KW"/>
</dbReference>
<keyword evidence="5" id="KW-0547">Nucleotide-binding</keyword>
<keyword evidence="4" id="KW-0808">Transferase</keyword>
<evidence type="ECO:0000256" key="1">
    <source>
        <dbReference type="ARBA" id="ARBA00005190"/>
    </source>
</evidence>
<evidence type="ECO:0000313" key="13">
    <source>
        <dbReference type="EMBL" id="CAB4625582.1"/>
    </source>
</evidence>
<evidence type="ECO:0000256" key="5">
    <source>
        <dbReference type="ARBA" id="ARBA00022741"/>
    </source>
</evidence>
<evidence type="ECO:0000256" key="9">
    <source>
        <dbReference type="ARBA" id="ARBA00043149"/>
    </source>
</evidence>
<name>A0A6J6IM07_9ZZZZ</name>
<dbReference type="Pfam" id="PF02782">
    <property type="entry name" value="FGGY_C"/>
    <property type="match status" value="1"/>
</dbReference>
<evidence type="ECO:0000256" key="6">
    <source>
        <dbReference type="ARBA" id="ARBA00022777"/>
    </source>
</evidence>
<evidence type="ECO:0000259" key="12">
    <source>
        <dbReference type="Pfam" id="PF02782"/>
    </source>
</evidence>
<comment type="catalytic activity">
    <reaction evidence="10">
        <text>glycerol + ATP = sn-glycerol 3-phosphate + ADP + H(+)</text>
        <dbReference type="Rhea" id="RHEA:21644"/>
        <dbReference type="ChEBI" id="CHEBI:15378"/>
        <dbReference type="ChEBI" id="CHEBI:17754"/>
        <dbReference type="ChEBI" id="CHEBI:30616"/>
        <dbReference type="ChEBI" id="CHEBI:57597"/>
        <dbReference type="ChEBI" id="CHEBI:456216"/>
        <dbReference type="EC" id="2.7.1.30"/>
    </reaction>
</comment>
<dbReference type="InterPro" id="IPR018484">
    <property type="entry name" value="FGGY_N"/>
</dbReference>
<evidence type="ECO:0000256" key="3">
    <source>
        <dbReference type="ARBA" id="ARBA00012099"/>
    </source>
</evidence>
<evidence type="ECO:0000256" key="8">
    <source>
        <dbReference type="ARBA" id="ARBA00022840"/>
    </source>
</evidence>
<dbReference type="NCBIfam" id="TIGR01311">
    <property type="entry name" value="glycerol_kin"/>
    <property type="match status" value="1"/>
</dbReference>
<dbReference type="InterPro" id="IPR000577">
    <property type="entry name" value="Carb_kinase_FGGY"/>
</dbReference>
<comment type="similarity">
    <text evidence="2">Belongs to the FGGY kinase family.</text>
</comment>
<organism evidence="13">
    <name type="scientific">freshwater metagenome</name>
    <dbReference type="NCBI Taxonomy" id="449393"/>
    <lineage>
        <taxon>unclassified sequences</taxon>
        <taxon>metagenomes</taxon>
        <taxon>ecological metagenomes</taxon>
    </lineage>
</organism>
<evidence type="ECO:0000259" key="11">
    <source>
        <dbReference type="Pfam" id="PF00370"/>
    </source>
</evidence>
<feature type="domain" description="Carbohydrate kinase FGGY N-terminal" evidence="11">
    <location>
        <begin position="3"/>
        <end position="246"/>
    </location>
</feature>
<dbReference type="SUPFAM" id="SSF53067">
    <property type="entry name" value="Actin-like ATPase domain"/>
    <property type="match status" value="2"/>
</dbReference>
<dbReference type="Gene3D" id="3.30.420.40">
    <property type="match status" value="2"/>
</dbReference>
<keyword evidence="8" id="KW-0067">ATP-binding</keyword>
<dbReference type="AlphaFoldDB" id="A0A6J6IM07"/>
<dbReference type="GO" id="GO:0006071">
    <property type="term" value="P:glycerol metabolic process"/>
    <property type="evidence" value="ECO:0007669"/>
    <property type="project" value="UniProtKB-KW"/>
</dbReference>
<dbReference type="InterPro" id="IPR005999">
    <property type="entry name" value="Glycerol_kin"/>
</dbReference>
<reference evidence="13" key="1">
    <citation type="submission" date="2020-05" db="EMBL/GenBank/DDBJ databases">
        <authorList>
            <person name="Chiriac C."/>
            <person name="Salcher M."/>
            <person name="Ghai R."/>
            <person name="Kavagutti S V."/>
        </authorList>
    </citation>
    <scope>NUCLEOTIDE SEQUENCE</scope>
</reference>
<gene>
    <name evidence="13" type="ORF">UFOPK2001_00186</name>
</gene>
<dbReference type="PANTHER" id="PTHR10196:SF69">
    <property type="entry name" value="GLYCEROL KINASE"/>
    <property type="match status" value="1"/>
</dbReference>
<dbReference type="PIRSF" id="PIRSF000538">
    <property type="entry name" value="GlpK"/>
    <property type="match status" value="1"/>
</dbReference>
<dbReference type="PROSITE" id="PS00933">
    <property type="entry name" value="FGGY_KINASES_1"/>
    <property type="match status" value="1"/>
</dbReference>
<dbReference type="CDD" id="cd07786">
    <property type="entry name" value="FGGY_EcGK_like"/>
    <property type="match status" value="1"/>
</dbReference>
<dbReference type="NCBIfam" id="NF000756">
    <property type="entry name" value="PRK00047.1"/>
    <property type="match status" value="1"/>
</dbReference>
<dbReference type="PANTHER" id="PTHR10196">
    <property type="entry name" value="SUGAR KINASE"/>
    <property type="match status" value="1"/>
</dbReference>
<evidence type="ECO:0000256" key="4">
    <source>
        <dbReference type="ARBA" id="ARBA00022679"/>
    </source>
</evidence>